<evidence type="ECO:0000256" key="1">
    <source>
        <dbReference type="ARBA" id="ARBA00002284"/>
    </source>
</evidence>
<gene>
    <name evidence="6" type="primary">ribA</name>
    <name evidence="6" type="ORF">BN1180_03440</name>
</gene>
<dbReference type="InterPro" id="IPR036144">
    <property type="entry name" value="RibA-like_sf"/>
</dbReference>
<name>A0AAN2TTJ9_9BACI</name>
<evidence type="ECO:0000256" key="5">
    <source>
        <dbReference type="ARBA" id="ARBA00022723"/>
    </source>
</evidence>
<evidence type="ECO:0000256" key="4">
    <source>
        <dbReference type="ARBA" id="ARBA00022619"/>
    </source>
</evidence>
<dbReference type="GO" id="GO:0046872">
    <property type="term" value="F:metal ion binding"/>
    <property type="evidence" value="ECO:0007669"/>
    <property type="project" value="UniProtKB-KW"/>
</dbReference>
<dbReference type="RefSeq" id="WP_048689270.1">
    <property type="nucleotide sequence ID" value="NZ_CCXW01000001.1"/>
</dbReference>
<dbReference type="InterPro" id="IPR017945">
    <property type="entry name" value="DHBP_synth_RibB-like_a/b_dom"/>
</dbReference>
<dbReference type="GO" id="GO:0009231">
    <property type="term" value="P:riboflavin biosynthetic process"/>
    <property type="evidence" value="ECO:0007669"/>
    <property type="project" value="UniProtKB-KW"/>
</dbReference>
<dbReference type="GO" id="GO:0008686">
    <property type="term" value="F:3,4-dihydroxy-2-butanone-4-phosphate synthase activity"/>
    <property type="evidence" value="ECO:0007669"/>
    <property type="project" value="UniProtKB-EC"/>
</dbReference>
<dbReference type="GO" id="GO:0003935">
    <property type="term" value="F:GTP cyclohydrolase II activity"/>
    <property type="evidence" value="ECO:0007669"/>
    <property type="project" value="TreeGrafter"/>
</dbReference>
<dbReference type="PANTHER" id="PTHR21327">
    <property type="entry name" value="GTP CYCLOHYDROLASE II-RELATED"/>
    <property type="match status" value="1"/>
</dbReference>
<evidence type="ECO:0000256" key="2">
    <source>
        <dbReference type="ARBA" id="ARBA00004904"/>
    </source>
</evidence>
<dbReference type="PANTHER" id="PTHR21327:SF18">
    <property type="entry name" value="3,4-DIHYDROXY-2-BUTANONE 4-PHOSPHATE SYNTHASE"/>
    <property type="match status" value="1"/>
</dbReference>
<organism evidence="6 7">
    <name type="scientific">Peribacillus simplex</name>
    <dbReference type="NCBI Taxonomy" id="1478"/>
    <lineage>
        <taxon>Bacteria</taxon>
        <taxon>Bacillati</taxon>
        <taxon>Bacillota</taxon>
        <taxon>Bacilli</taxon>
        <taxon>Bacillales</taxon>
        <taxon>Bacillaceae</taxon>
        <taxon>Peribacillus</taxon>
    </lineage>
</organism>
<reference evidence="6 7" key="1">
    <citation type="journal article" date="2014" name="Genome Announc.">
        <title>Genome Sequence of Bacillus simplex Strain P558, Isolated from a Human Fecal Sample.</title>
        <authorList>
            <person name="Croce O."/>
            <person name="Hugon P."/>
            <person name="Lagier J.C."/>
            <person name="Bibi F."/>
            <person name="Robert C."/>
            <person name="Azhar E.I."/>
            <person name="Raoult D."/>
            <person name="Fournier P.E."/>
        </authorList>
    </citation>
    <scope>NUCLEOTIDE SEQUENCE [LARGE SCALE GENOMIC DNA]</scope>
    <source>
        <strain evidence="6 7">P558</strain>
    </source>
</reference>
<dbReference type="Proteomes" id="UP000182110">
    <property type="component" value="Unassembled WGS sequence"/>
</dbReference>
<dbReference type="EMBL" id="CCXW01000001">
    <property type="protein sequence ID" value="CEG33268.1"/>
    <property type="molecule type" value="Genomic_DNA"/>
</dbReference>
<evidence type="ECO:0000256" key="3">
    <source>
        <dbReference type="ARBA" id="ARBA00012153"/>
    </source>
</evidence>
<accession>A0AAN2TTJ9</accession>
<dbReference type="EC" id="4.1.99.12" evidence="3"/>
<comment type="caution">
    <text evidence="6">The sequence shown here is derived from an EMBL/GenBank/DDBJ whole genome shotgun (WGS) entry which is preliminary data.</text>
</comment>
<dbReference type="SUPFAM" id="SSF142695">
    <property type="entry name" value="RibA-like"/>
    <property type="match status" value="1"/>
</dbReference>
<dbReference type="Pfam" id="PF00926">
    <property type="entry name" value="DHBP_synthase"/>
    <property type="match status" value="1"/>
</dbReference>
<keyword evidence="5" id="KW-0479">Metal-binding</keyword>
<dbReference type="Gene3D" id="3.90.870.10">
    <property type="entry name" value="DHBP synthase"/>
    <property type="match status" value="1"/>
</dbReference>
<keyword evidence="4" id="KW-0686">Riboflavin biosynthesis</keyword>
<comment type="pathway">
    <text evidence="2">Cofactor biosynthesis; riboflavin biosynthesis; 2-hydroxy-3-oxobutyl phosphate from D-ribulose 5-phosphate: step 1/1.</text>
</comment>
<dbReference type="GO" id="GO:0005829">
    <property type="term" value="C:cytosol"/>
    <property type="evidence" value="ECO:0007669"/>
    <property type="project" value="TreeGrafter"/>
</dbReference>
<proteinExistence type="predicted"/>
<sequence length="325" mass="36325">MDNTLNDCIVALNSGEMILLIDDFIEGKEIGYFYLLSDFVTPSSINLMATHGRGLVSVALTKQRASELTLPMMVNNNENPHKYFTVSVDYTNCSTGISAFERCETIQKLTEKNSAPNDFTRPGHIFPIISSERGLLEQVTISDAAIDLAQLCSAKSLSGVVCDVLNKKGMIANKLELENLSMELNLIMVSMKNLVVHQLRNTDLILRQKENTVPTKYGELTSIIYTNQLDDSKIIVIMKEKKNKTLPLPVYIDSVFSIGEAFEEKNIEKITIDGFGILIYKLNSSKESRLDSRNPFQLKESFGIFVEQILNDINITDPVIITNVA</sequence>
<comment type="function">
    <text evidence="1">Catalyzes the conversion of D-ribulose 5-phosphate to formate and 3,4-dihydroxy-2-butanone 4-phosphate.</text>
</comment>
<keyword evidence="7" id="KW-1185">Reference proteome</keyword>
<dbReference type="AlphaFoldDB" id="A0AAN2TTJ9"/>
<dbReference type="SUPFAM" id="SSF55821">
    <property type="entry name" value="YrdC/RibB"/>
    <property type="match status" value="1"/>
</dbReference>
<dbReference type="InterPro" id="IPR000422">
    <property type="entry name" value="DHBP_synthase_RibB"/>
</dbReference>
<evidence type="ECO:0000313" key="7">
    <source>
        <dbReference type="Proteomes" id="UP000182110"/>
    </source>
</evidence>
<evidence type="ECO:0000313" key="6">
    <source>
        <dbReference type="EMBL" id="CEG33268.1"/>
    </source>
</evidence>
<protein>
    <recommendedName>
        <fullName evidence="3">3,4-dihydroxy-2-butanone-4-phosphate synthase</fullName>
        <ecNumber evidence="3">4.1.99.12</ecNumber>
    </recommendedName>
</protein>